<dbReference type="Gene3D" id="3.40.30.10">
    <property type="entry name" value="Glutaredoxin"/>
    <property type="match status" value="1"/>
</dbReference>
<dbReference type="PROSITE" id="PS00194">
    <property type="entry name" value="THIOREDOXIN_1"/>
    <property type="match status" value="1"/>
</dbReference>
<keyword evidence="1" id="KW-0249">Electron transport</keyword>
<accession>A0AAV9CK11</accession>
<dbReference type="EMBL" id="JAUJYO010000018">
    <property type="protein sequence ID" value="KAK1289356.1"/>
    <property type="molecule type" value="Genomic_DNA"/>
</dbReference>
<dbReference type="Proteomes" id="UP001180020">
    <property type="component" value="Unassembled WGS sequence"/>
</dbReference>
<protein>
    <submittedName>
        <fullName evidence="5">Thioredoxin H2</fullName>
    </submittedName>
</protein>
<dbReference type="SUPFAM" id="SSF52833">
    <property type="entry name" value="Thioredoxin-like"/>
    <property type="match status" value="1"/>
</dbReference>
<comment type="caution">
    <text evidence="5">The sequence shown here is derived from an EMBL/GenBank/DDBJ whole genome shotgun (WGS) entry which is preliminary data.</text>
</comment>
<sequence>MGSGYSSYQYPGSSFFASPEVVPSAPSTILTFHSKTAWKAHWETYKNSSKLMVINFTASWCGPCRTIEPAIKVLAAKFTDVIFVKIDVDELMSVSEEWKVQTMPTFVLVKKGMEVDKVVGAKKDELERKIERQRF</sequence>
<keyword evidence="3" id="KW-0676">Redox-active center</keyword>
<dbReference type="InterPro" id="IPR036249">
    <property type="entry name" value="Thioredoxin-like_sf"/>
</dbReference>
<gene>
    <name evidence="5" type="primary">TRX2</name>
    <name evidence="5" type="ORF">QJS10_CPB18g01215</name>
</gene>
<reference evidence="5" key="1">
    <citation type="journal article" date="2023" name="Nat. Commun.">
        <title>Diploid and tetraploid genomes of Acorus and the evolution of monocots.</title>
        <authorList>
            <person name="Ma L."/>
            <person name="Liu K.W."/>
            <person name="Li Z."/>
            <person name="Hsiao Y.Y."/>
            <person name="Qi Y."/>
            <person name="Fu T."/>
            <person name="Tang G.D."/>
            <person name="Zhang D."/>
            <person name="Sun W.H."/>
            <person name="Liu D.K."/>
            <person name="Li Y."/>
            <person name="Chen G.Z."/>
            <person name="Liu X.D."/>
            <person name="Liao X.Y."/>
            <person name="Jiang Y.T."/>
            <person name="Yu X."/>
            <person name="Hao Y."/>
            <person name="Huang J."/>
            <person name="Zhao X.W."/>
            <person name="Ke S."/>
            <person name="Chen Y.Y."/>
            <person name="Wu W.L."/>
            <person name="Hsu J.L."/>
            <person name="Lin Y.F."/>
            <person name="Huang M.D."/>
            <person name="Li C.Y."/>
            <person name="Huang L."/>
            <person name="Wang Z.W."/>
            <person name="Zhao X."/>
            <person name="Zhong W.Y."/>
            <person name="Peng D.H."/>
            <person name="Ahmad S."/>
            <person name="Lan S."/>
            <person name="Zhang J.S."/>
            <person name="Tsai W.C."/>
            <person name="Van de Peer Y."/>
            <person name="Liu Z.J."/>
        </authorList>
    </citation>
    <scope>NUCLEOTIDE SEQUENCE</scope>
    <source>
        <strain evidence="5">CP</strain>
    </source>
</reference>
<evidence type="ECO:0000259" key="4">
    <source>
        <dbReference type="PROSITE" id="PS51352"/>
    </source>
</evidence>
<dbReference type="PANTHER" id="PTHR10438">
    <property type="entry name" value="THIOREDOXIN"/>
    <property type="match status" value="1"/>
</dbReference>
<dbReference type="AlphaFoldDB" id="A0AAV9CK11"/>
<dbReference type="FunFam" id="3.40.30.10:FF:000245">
    <property type="entry name" value="Thioredoxin"/>
    <property type="match status" value="1"/>
</dbReference>
<evidence type="ECO:0000256" key="3">
    <source>
        <dbReference type="ARBA" id="ARBA00023284"/>
    </source>
</evidence>
<dbReference type="CDD" id="cd02947">
    <property type="entry name" value="TRX_family"/>
    <property type="match status" value="1"/>
</dbReference>
<dbReference type="InterPro" id="IPR017937">
    <property type="entry name" value="Thioredoxin_CS"/>
</dbReference>
<feature type="domain" description="Thioredoxin" evidence="4">
    <location>
        <begin position="19"/>
        <end position="135"/>
    </location>
</feature>
<keyword evidence="1" id="KW-0813">Transport</keyword>
<dbReference type="InterPro" id="IPR013766">
    <property type="entry name" value="Thioredoxin_domain"/>
</dbReference>
<keyword evidence="6" id="KW-1185">Reference proteome</keyword>
<evidence type="ECO:0000313" key="5">
    <source>
        <dbReference type="EMBL" id="KAK1289356.1"/>
    </source>
</evidence>
<reference evidence="5" key="2">
    <citation type="submission" date="2023-06" db="EMBL/GenBank/DDBJ databases">
        <authorList>
            <person name="Ma L."/>
            <person name="Liu K.-W."/>
            <person name="Li Z."/>
            <person name="Hsiao Y.-Y."/>
            <person name="Qi Y."/>
            <person name="Fu T."/>
            <person name="Tang G."/>
            <person name="Zhang D."/>
            <person name="Sun W.-H."/>
            <person name="Liu D.-K."/>
            <person name="Li Y."/>
            <person name="Chen G.-Z."/>
            <person name="Liu X.-D."/>
            <person name="Liao X.-Y."/>
            <person name="Jiang Y.-T."/>
            <person name="Yu X."/>
            <person name="Hao Y."/>
            <person name="Huang J."/>
            <person name="Zhao X.-W."/>
            <person name="Ke S."/>
            <person name="Chen Y.-Y."/>
            <person name="Wu W.-L."/>
            <person name="Hsu J.-L."/>
            <person name="Lin Y.-F."/>
            <person name="Huang M.-D."/>
            <person name="Li C.-Y."/>
            <person name="Huang L."/>
            <person name="Wang Z.-W."/>
            <person name="Zhao X."/>
            <person name="Zhong W.-Y."/>
            <person name="Peng D.-H."/>
            <person name="Ahmad S."/>
            <person name="Lan S."/>
            <person name="Zhang J.-S."/>
            <person name="Tsai W.-C."/>
            <person name="Van De Peer Y."/>
            <person name="Liu Z.-J."/>
        </authorList>
    </citation>
    <scope>NUCLEOTIDE SEQUENCE</scope>
    <source>
        <strain evidence="5">CP</strain>
        <tissue evidence="5">Leaves</tissue>
    </source>
</reference>
<evidence type="ECO:0000313" key="6">
    <source>
        <dbReference type="Proteomes" id="UP001180020"/>
    </source>
</evidence>
<keyword evidence="2" id="KW-1015">Disulfide bond</keyword>
<dbReference type="InterPro" id="IPR050620">
    <property type="entry name" value="Thioredoxin_H-type-like"/>
</dbReference>
<dbReference type="PRINTS" id="PR00421">
    <property type="entry name" value="THIOREDOXIN"/>
</dbReference>
<dbReference type="PANTHER" id="PTHR10438:SF463">
    <property type="entry name" value="THIOREDOXIN"/>
    <property type="match status" value="1"/>
</dbReference>
<dbReference type="PROSITE" id="PS51352">
    <property type="entry name" value="THIOREDOXIN_2"/>
    <property type="match status" value="1"/>
</dbReference>
<name>A0AAV9CK11_ACOCL</name>
<evidence type="ECO:0000256" key="1">
    <source>
        <dbReference type="ARBA" id="ARBA00022982"/>
    </source>
</evidence>
<proteinExistence type="predicted"/>
<evidence type="ECO:0000256" key="2">
    <source>
        <dbReference type="ARBA" id="ARBA00023157"/>
    </source>
</evidence>
<dbReference type="Pfam" id="PF00085">
    <property type="entry name" value="Thioredoxin"/>
    <property type="match status" value="1"/>
</dbReference>
<organism evidence="5 6">
    <name type="scientific">Acorus calamus</name>
    <name type="common">Sweet flag</name>
    <dbReference type="NCBI Taxonomy" id="4465"/>
    <lineage>
        <taxon>Eukaryota</taxon>
        <taxon>Viridiplantae</taxon>
        <taxon>Streptophyta</taxon>
        <taxon>Embryophyta</taxon>
        <taxon>Tracheophyta</taxon>
        <taxon>Spermatophyta</taxon>
        <taxon>Magnoliopsida</taxon>
        <taxon>Liliopsida</taxon>
        <taxon>Acoraceae</taxon>
        <taxon>Acorus</taxon>
    </lineage>
</organism>